<evidence type="ECO:0000313" key="1">
    <source>
        <dbReference type="EMBL" id="GBN40092.1"/>
    </source>
</evidence>
<dbReference type="AlphaFoldDB" id="A0A4Y2NMF8"/>
<protein>
    <submittedName>
        <fullName evidence="1">Uncharacterized protein</fullName>
    </submittedName>
</protein>
<name>A0A4Y2NMF8_ARAVE</name>
<dbReference type="OrthoDB" id="6431859at2759"/>
<dbReference type="EMBL" id="BGPR01009455">
    <property type="protein sequence ID" value="GBN40092.1"/>
    <property type="molecule type" value="Genomic_DNA"/>
</dbReference>
<evidence type="ECO:0000313" key="2">
    <source>
        <dbReference type="Proteomes" id="UP000499080"/>
    </source>
</evidence>
<organism evidence="1 2">
    <name type="scientific">Araneus ventricosus</name>
    <name type="common">Orbweaver spider</name>
    <name type="synonym">Epeira ventricosa</name>
    <dbReference type="NCBI Taxonomy" id="182803"/>
    <lineage>
        <taxon>Eukaryota</taxon>
        <taxon>Metazoa</taxon>
        <taxon>Ecdysozoa</taxon>
        <taxon>Arthropoda</taxon>
        <taxon>Chelicerata</taxon>
        <taxon>Arachnida</taxon>
        <taxon>Araneae</taxon>
        <taxon>Araneomorphae</taxon>
        <taxon>Entelegynae</taxon>
        <taxon>Araneoidea</taxon>
        <taxon>Araneidae</taxon>
        <taxon>Araneus</taxon>
    </lineage>
</organism>
<accession>A0A4Y2NMF8</accession>
<dbReference type="Proteomes" id="UP000499080">
    <property type="component" value="Unassembled WGS sequence"/>
</dbReference>
<feature type="non-terminal residue" evidence="1">
    <location>
        <position position="233"/>
    </location>
</feature>
<reference evidence="1 2" key="1">
    <citation type="journal article" date="2019" name="Sci. Rep.">
        <title>Orb-weaving spider Araneus ventricosus genome elucidates the spidroin gene catalogue.</title>
        <authorList>
            <person name="Kono N."/>
            <person name="Nakamura H."/>
            <person name="Ohtoshi R."/>
            <person name="Moran D.A.P."/>
            <person name="Shinohara A."/>
            <person name="Yoshida Y."/>
            <person name="Fujiwara M."/>
            <person name="Mori M."/>
            <person name="Tomita M."/>
            <person name="Arakawa K."/>
        </authorList>
    </citation>
    <scope>NUCLEOTIDE SEQUENCE [LARGE SCALE GENOMIC DNA]</scope>
</reference>
<comment type="caution">
    <text evidence="1">The sequence shown here is derived from an EMBL/GenBank/DDBJ whole genome shotgun (WGS) entry which is preliminary data.</text>
</comment>
<dbReference type="SUPFAM" id="SSF48371">
    <property type="entry name" value="ARM repeat"/>
    <property type="match status" value="1"/>
</dbReference>
<keyword evidence="2" id="KW-1185">Reference proteome</keyword>
<sequence length="233" mass="26349">MWSDLISCIESDADIKDKLSFLNTLINVHGINLEGEKEIKQIKTKIKELCSDATKRTEGLLLLYAVVHCSSTLYVDNWSQIVLGSLKIPDSIISREIPVRVVNRMLMNFGHDSDYSDVFSKVVPEILPILLDPKDDKIYKLSCQSLAACMRCVPEIAGTRVADIENLLLKELRNPYGEIVEAIGECFAALPVCVLHLQRKDGPVEYKEIWCNIFTKILNTMNSMFNSILRLTE</sequence>
<gene>
    <name evidence="1" type="ORF">AVEN_217726_1</name>
</gene>
<dbReference type="InterPro" id="IPR016024">
    <property type="entry name" value="ARM-type_fold"/>
</dbReference>
<proteinExistence type="predicted"/>